<name>A0A6C0KMI1_9ZZZZ</name>
<organism evidence="2">
    <name type="scientific">viral metagenome</name>
    <dbReference type="NCBI Taxonomy" id="1070528"/>
    <lineage>
        <taxon>unclassified sequences</taxon>
        <taxon>metagenomes</taxon>
        <taxon>organismal metagenomes</taxon>
    </lineage>
</organism>
<dbReference type="Pfam" id="PF19075">
    <property type="entry name" value="DUF5771"/>
    <property type="match status" value="1"/>
</dbReference>
<accession>A0A6C0KMI1</accession>
<proteinExistence type="predicted"/>
<dbReference type="AlphaFoldDB" id="A0A6C0KMI1"/>
<dbReference type="EMBL" id="MN740929">
    <property type="protein sequence ID" value="QHU18381.1"/>
    <property type="molecule type" value="Genomic_DNA"/>
</dbReference>
<protein>
    <submittedName>
        <fullName evidence="2">Uncharacterized protein</fullName>
    </submittedName>
</protein>
<evidence type="ECO:0000256" key="1">
    <source>
        <dbReference type="SAM" id="MobiDB-lite"/>
    </source>
</evidence>
<evidence type="ECO:0000313" key="2">
    <source>
        <dbReference type="EMBL" id="QHU18381.1"/>
    </source>
</evidence>
<feature type="compositionally biased region" description="Polar residues" evidence="1">
    <location>
        <begin position="28"/>
        <end position="39"/>
    </location>
</feature>
<reference evidence="2" key="1">
    <citation type="journal article" date="2020" name="Nature">
        <title>Giant virus diversity and host interactions through global metagenomics.</title>
        <authorList>
            <person name="Schulz F."/>
            <person name="Roux S."/>
            <person name="Paez-Espino D."/>
            <person name="Jungbluth S."/>
            <person name="Walsh D.A."/>
            <person name="Denef V.J."/>
            <person name="McMahon K.D."/>
            <person name="Konstantinidis K.T."/>
            <person name="Eloe-Fadrosh E.A."/>
            <person name="Kyrpides N.C."/>
            <person name="Woyke T."/>
        </authorList>
    </citation>
    <scope>NUCLEOTIDE SEQUENCE</scope>
    <source>
        <strain evidence="2">GVMAG-S-3300013006-138</strain>
    </source>
</reference>
<sequence length="198" mass="21835">MDSCPEGFIIRRGYTRKNTGTHVKSTCVRSTSKYSSPAENTRKRHTGTKKACPPGEIARKAYVRRITAKVHKEGYIRTSKLGKIVKVYPKAKTTFVKAACIKDLGKPGKLPEGAPRIGPLRKGELKKFGYLYKLPDAERHAALKKAVNSMGPLDVFRKLDAVAKLSTRAAPAASAIFAKDRAWVRTTYGNSQGIIRAF</sequence>
<feature type="region of interest" description="Disordered" evidence="1">
    <location>
        <begin position="28"/>
        <end position="53"/>
    </location>
</feature>
<dbReference type="InterPro" id="IPR043905">
    <property type="entry name" value="DUF5771"/>
</dbReference>